<keyword evidence="3" id="KW-0808">Transferase</keyword>
<accession>A0A495RJ90</accession>
<dbReference type="InterPro" id="IPR007470">
    <property type="entry name" value="HemX"/>
</dbReference>
<protein>
    <submittedName>
        <fullName evidence="3">Uroporphyrin-3 C-methyltransferase</fullName>
    </submittedName>
</protein>
<keyword evidence="2" id="KW-1133">Transmembrane helix</keyword>
<gene>
    <name evidence="3" type="ORF">DES39_0445</name>
</gene>
<keyword evidence="2" id="KW-0472">Membrane</keyword>
<dbReference type="OrthoDB" id="5739852at2"/>
<feature type="region of interest" description="Disordered" evidence="1">
    <location>
        <begin position="41"/>
        <end position="93"/>
    </location>
</feature>
<keyword evidence="4" id="KW-1185">Reference proteome</keyword>
<dbReference type="AlphaFoldDB" id="A0A495RJ90"/>
<keyword evidence="3" id="KW-0489">Methyltransferase</keyword>
<dbReference type="EMBL" id="RBWY01000001">
    <property type="protein sequence ID" value="RKS87226.1"/>
    <property type="molecule type" value="Genomic_DNA"/>
</dbReference>
<evidence type="ECO:0000313" key="3">
    <source>
        <dbReference type="EMBL" id="RKS87226.1"/>
    </source>
</evidence>
<evidence type="ECO:0000256" key="2">
    <source>
        <dbReference type="SAM" id="Phobius"/>
    </source>
</evidence>
<dbReference type="GO" id="GO:0008168">
    <property type="term" value="F:methyltransferase activity"/>
    <property type="evidence" value="ECO:0007669"/>
    <property type="project" value="UniProtKB-KW"/>
</dbReference>
<organism evidence="3 4">
    <name type="scientific">Orbus hercynius</name>
    <dbReference type="NCBI Taxonomy" id="593135"/>
    <lineage>
        <taxon>Bacteria</taxon>
        <taxon>Pseudomonadati</taxon>
        <taxon>Pseudomonadota</taxon>
        <taxon>Gammaproteobacteria</taxon>
        <taxon>Orbales</taxon>
        <taxon>Orbaceae</taxon>
        <taxon>Orbus</taxon>
    </lineage>
</organism>
<evidence type="ECO:0000313" key="4">
    <source>
        <dbReference type="Proteomes" id="UP000278542"/>
    </source>
</evidence>
<dbReference type="PANTHER" id="PTHR38043:SF1">
    <property type="entry name" value="PROTEIN HEMX"/>
    <property type="match status" value="1"/>
</dbReference>
<feature type="transmembrane region" description="Helical" evidence="2">
    <location>
        <begin position="97"/>
        <end position="117"/>
    </location>
</feature>
<sequence length="498" mass="55686">MHHTDNKPIESNMRCISANATLSNIAVTEFNTQHDDFLSVPSQAPASPPIIDKHTQSQQVKENMKENKEPTVSTKAPIKDEKTRSKESLTPSNKVPVSKLSIVAIGLTLCLGGFFYFHNHQQLMRQDATIAALKTEITTLKDTLQQSITDELKAHVSQAVEKQNTQLLSLEQQVKNQLSEQTQKQQQFIAKIDNSIKVSEQNIINFNERLSAMSTTDNKVWLISQANYLVNLAGRKIWNDQDYTTARLLLKNADTSLAQANDPSLLPARQAINKDISSLSAISFTDFDGIVMSLMELVDSINTLPLVEHYQDIALNKEQNGYTVTNVDDAEYTANGALAQTNSSTISTSIADWYSNLVKGTESFFQKFIQVEKYDTFSECIADAGEDADLLKKCQAHTAVILPEQALYLKENIKLKLLIAAQAVPRHQEQIYQQSLNDVSVWVNAYFADNSPFVKAFLNELQNLQKQSISNQNVPAQLSSNEELSKLMQTRVRAMLAE</sequence>
<dbReference type="Proteomes" id="UP000278542">
    <property type="component" value="Unassembled WGS sequence"/>
</dbReference>
<comment type="caution">
    <text evidence="3">The sequence shown here is derived from an EMBL/GenBank/DDBJ whole genome shotgun (WGS) entry which is preliminary data.</text>
</comment>
<evidence type="ECO:0000256" key="1">
    <source>
        <dbReference type="SAM" id="MobiDB-lite"/>
    </source>
</evidence>
<keyword evidence="2" id="KW-0812">Transmembrane</keyword>
<proteinExistence type="predicted"/>
<name>A0A495RJ90_9GAMM</name>
<dbReference type="PANTHER" id="PTHR38043">
    <property type="entry name" value="PROTEIN HEMX"/>
    <property type="match status" value="1"/>
</dbReference>
<dbReference type="GO" id="GO:0032259">
    <property type="term" value="P:methylation"/>
    <property type="evidence" value="ECO:0007669"/>
    <property type="project" value="UniProtKB-KW"/>
</dbReference>
<feature type="compositionally biased region" description="Basic and acidic residues" evidence="1">
    <location>
        <begin position="77"/>
        <end position="87"/>
    </location>
</feature>
<dbReference type="Pfam" id="PF04375">
    <property type="entry name" value="HemX"/>
    <property type="match status" value="1"/>
</dbReference>
<reference evidence="3 4" key="1">
    <citation type="submission" date="2018-10" db="EMBL/GenBank/DDBJ databases">
        <title>Genomic Encyclopedia of Type Strains, Phase IV (KMG-IV): sequencing the most valuable type-strain genomes for metagenomic binning, comparative biology and taxonomic classification.</title>
        <authorList>
            <person name="Goeker M."/>
        </authorList>
    </citation>
    <scope>NUCLEOTIDE SEQUENCE [LARGE SCALE GENOMIC DNA]</scope>
    <source>
        <strain evidence="3 4">DSM 22228</strain>
    </source>
</reference>